<dbReference type="InterPro" id="IPR029149">
    <property type="entry name" value="Creatin/AminoP/Spt16_N"/>
</dbReference>
<reference evidence="8" key="1">
    <citation type="submission" date="2020-11" db="EMBL/GenBank/DDBJ databases">
        <authorList>
            <person name="Whiteford S."/>
        </authorList>
    </citation>
    <scope>NUCLEOTIDE SEQUENCE</scope>
</reference>
<dbReference type="Gene3D" id="3.40.350.10">
    <property type="entry name" value="Creatinase/prolidase N-terminal domain"/>
    <property type="match status" value="2"/>
</dbReference>
<dbReference type="Gene3D" id="3.90.230.10">
    <property type="entry name" value="Creatinase/methionine aminopeptidase superfamily"/>
    <property type="match status" value="1"/>
</dbReference>
<feature type="domain" description="Peptidase M24 C-terminal" evidence="7">
    <location>
        <begin position="608"/>
        <end position="670"/>
    </location>
</feature>
<evidence type="ECO:0000313" key="8">
    <source>
        <dbReference type="EMBL" id="CAG9119971.1"/>
    </source>
</evidence>
<dbReference type="EMBL" id="CAJHNJ030000023">
    <property type="protein sequence ID" value="CAG9119971.1"/>
    <property type="molecule type" value="Genomic_DNA"/>
</dbReference>
<comment type="similarity">
    <text evidence="1">Belongs to the peptidase M24B family.</text>
</comment>
<dbReference type="FunFam" id="3.90.230.10:FF:000009">
    <property type="entry name" value="xaa-Pro aminopeptidase 2"/>
    <property type="match status" value="1"/>
</dbReference>
<accession>A0A8S4EV30</accession>
<dbReference type="GO" id="GO:0070006">
    <property type="term" value="F:metalloaminopeptidase activity"/>
    <property type="evidence" value="ECO:0007669"/>
    <property type="project" value="InterPro"/>
</dbReference>
<comment type="caution">
    <text evidence="8">The sequence shown here is derived from an EMBL/GenBank/DDBJ whole genome shotgun (WGS) entry which is preliminary data.</text>
</comment>
<dbReference type="Pfam" id="PF16189">
    <property type="entry name" value="Creatinase_N_2"/>
    <property type="match status" value="1"/>
</dbReference>
<dbReference type="CDD" id="cd01085">
    <property type="entry name" value="APP"/>
    <property type="match status" value="1"/>
</dbReference>
<protein>
    <submittedName>
        <fullName evidence="8">(diamondback moth) hypothetical protein</fullName>
    </submittedName>
</protein>
<dbReference type="InterPro" id="IPR036005">
    <property type="entry name" value="Creatinase/aminopeptidase-like"/>
</dbReference>
<dbReference type="Pfam" id="PF00557">
    <property type="entry name" value="Peptidase_M24"/>
    <property type="match status" value="1"/>
</dbReference>
<dbReference type="PANTHER" id="PTHR43763:SF6">
    <property type="entry name" value="XAA-PRO AMINOPEPTIDASE 1"/>
    <property type="match status" value="1"/>
</dbReference>
<dbReference type="Pfam" id="PF01321">
    <property type="entry name" value="Creatinase_N"/>
    <property type="match status" value="1"/>
</dbReference>
<dbReference type="InterPro" id="IPR000994">
    <property type="entry name" value="Pept_M24"/>
</dbReference>
<feature type="domain" description="Creatinase N-terminal" evidence="6">
    <location>
        <begin position="52"/>
        <end position="176"/>
    </location>
</feature>
<evidence type="ECO:0000259" key="7">
    <source>
        <dbReference type="Pfam" id="PF16188"/>
    </source>
</evidence>
<keyword evidence="4" id="KW-0732">Signal</keyword>
<sequence length="692" mass="76218">MAVFWEHFLLLCVLPASLVAHIPDSSYSYYGWSEAGYALPTTRLDNAESAKRLTALRDVMSVNNIDAYVIPTADAHQSTYIAPSDARREWISGLSGSSGTAVVTSSEALVWTDGRYYTQFEIQVDQQLWTLMKQVNATIPQWLSTLPANSVVGIDPSTYTRTEWTSLESTLSKSQITLTATPANLVDVARTNIDDPPPPRPNYPLLPLGVEYTGRRASEKISDLVSQIRDKGAKALVITALDEVAYTLNLRGSDIPYNPVFFAYLIIRVDITTDNVILFWGQGELAPEVVQHLATEGVSVLVRPYRDVFEYLDVYTGTLAEGSTIWLSKDSSHEIFIAAEHDGKIKTEATISPVALMKIVKNEVELEGFTTAHIKDGVAVVRALRWAETQVRAGAQVTEVELSDKLDEMRAEESDYMGPSFATIAGAGANGAIIHYKPSREGEQTVIKPDDMLLVDSGGQYKQGTTDITRTRHLATPTEQQRLAFTLVLKGQIMLATAVFPRGLTGTAVESFARVHLWRRGLDYAHGTGHGVGHFLNVHEGPNRINAAPRDDPGVQPGMVYSNEPGYYEVGEYGIRHEDLMVSIEMNKDAEHIYADQMRGDFAGRGAVAFHTISLAPHQTSSLDVSLLTDEEIKYLNDYHARVLSTLGPILQSRNLSEDYQWLVAECAPITNAAILLTATPLLLLAALCLWF</sequence>
<dbReference type="InterPro" id="IPR000587">
    <property type="entry name" value="Creatinase_N"/>
</dbReference>
<evidence type="ECO:0000259" key="5">
    <source>
        <dbReference type="Pfam" id="PF00557"/>
    </source>
</evidence>
<dbReference type="AlphaFoldDB" id="A0A8S4EV30"/>
<keyword evidence="9" id="KW-1185">Reference proteome</keyword>
<dbReference type="Proteomes" id="UP000653454">
    <property type="component" value="Unassembled WGS sequence"/>
</dbReference>
<evidence type="ECO:0000256" key="4">
    <source>
        <dbReference type="SAM" id="SignalP"/>
    </source>
</evidence>
<keyword evidence="2" id="KW-0479">Metal-binding</keyword>
<keyword evidence="3" id="KW-0378">Hydrolase</keyword>
<evidence type="ECO:0000313" key="9">
    <source>
        <dbReference type="Proteomes" id="UP000653454"/>
    </source>
</evidence>
<evidence type="ECO:0000256" key="2">
    <source>
        <dbReference type="ARBA" id="ARBA00022723"/>
    </source>
</evidence>
<dbReference type="InterPro" id="IPR050422">
    <property type="entry name" value="X-Pro_aminopeptidase_P"/>
</dbReference>
<organism evidence="8 9">
    <name type="scientific">Plutella xylostella</name>
    <name type="common">Diamondback moth</name>
    <name type="synonym">Plutella maculipennis</name>
    <dbReference type="NCBI Taxonomy" id="51655"/>
    <lineage>
        <taxon>Eukaryota</taxon>
        <taxon>Metazoa</taxon>
        <taxon>Ecdysozoa</taxon>
        <taxon>Arthropoda</taxon>
        <taxon>Hexapoda</taxon>
        <taxon>Insecta</taxon>
        <taxon>Pterygota</taxon>
        <taxon>Neoptera</taxon>
        <taxon>Endopterygota</taxon>
        <taxon>Lepidoptera</taxon>
        <taxon>Glossata</taxon>
        <taxon>Ditrysia</taxon>
        <taxon>Yponomeutoidea</taxon>
        <taxon>Plutellidae</taxon>
        <taxon>Plutella</taxon>
    </lineage>
</organism>
<name>A0A8S4EV30_PLUXY</name>
<dbReference type="SUPFAM" id="SSF53092">
    <property type="entry name" value="Creatinase/prolidase N-terminal domain"/>
    <property type="match status" value="1"/>
</dbReference>
<dbReference type="GO" id="GO:0005737">
    <property type="term" value="C:cytoplasm"/>
    <property type="evidence" value="ECO:0007669"/>
    <property type="project" value="UniProtKB-ARBA"/>
</dbReference>
<dbReference type="FunFam" id="3.40.350.10:FF:000003">
    <property type="entry name" value="Xaa-pro aminopeptidase P"/>
    <property type="match status" value="1"/>
</dbReference>
<evidence type="ECO:0000256" key="1">
    <source>
        <dbReference type="ARBA" id="ARBA00008766"/>
    </source>
</evidence>
<dbReference type="SUPFAM" id="SSF55920">
    <property type="entry name" value="Creatinase/aminopeptidase"/>
    <property type="match status" value="1"/>
</dbReference>
<proteinExistence type="inferred from homology"/>
<evidence type="ECO:0000259" key="6">
    <source>
        <dbReference type="Pfam" id="PF01321"/>
    </source>
</evidence>
<dbReference type="PANTHER" id="PTHR43763">
    <property type="entry name" value="XAA-PRO AMINOPEPTIDASE 1"/>
    <property type="match status" value="1"/>
</dbReference>
<dbReference type="Pfam" id="PF16188">
    <property type="entry name" value="Peptidase_M24_C"/>
    <property type="match status" value="1"/>
</dbReference>
<evidence type="ECO:0000256" key="3">
    <source>
        <dbReference type="ARBA" id="ARBA00022801"/>
    </source>
</evidence>
<feature type="signal peptide" evidence="4">
    <location>
        <begin position="1"/>
        <end position="20"/>
    </location>
</feature>
<feature type="domain" description="Peptidase M24" evidence="5">
    <location>
        <begin position="379"/>
        <end position="582"/>
    </location>
</feature>
<dbReference type="InterPro" id="IPR032416">
    <property type="entry name" value="Peptidase_M24_C"/>
</dbReference>
<gene>
    <name evidence="8" type="ORF">PLXY2_LOCUS6998</name>
</gene>
<dbReference type="InterPro" id="IPR033740">
    <property type="entry name" value="Pept_M24B"/>
</dbReference>
<dbReference type="GO" id="GO:0046872">
    <property type="term" value="F:metal ion binding"/>
    <property type="evidence" value="ECO:0007669"/>
    <property type="project" value="UniProtKB-KW"/>
</dbReference>
<feature type="chain" id="PRO_5035879066" evidence="4">
    <location>
        <begin position="21"/>
        <end position="692"/>
    </location>
</feature>